<reference evidence="6" key="1">
    <citation type="submission" date="2020-03" db="EMBL/GenBank/DDBJ databases">
        <title>Hybrid Assembly of Korean Phytophthora infestans isolates.</title>
        <authorList>
            <person name="Prokchorchik M."/>
            <person name="Lee Y."/>
            <person name="Seo J."/>
            <person name="Cho J.-H."/>
            <person name="Park Y.-E."/>
            <person name="Jang D.-C."/>
            <person name="Im J.-S."/>
            <person name="Choi J.-G."/>
            <person name="Park H.-J."/>
            <person name="Lee G.-B."/>
            <person name="Lee Y.-G."/>
            <person name="Hong S.-Y."/>
            <person name="Cho K."/>
            <person name="Sohn K.H."/>
        </authorList>
    </citation>
    <scope>NUCLEOTIDE SEQUENCE</scope>
    <source>
        <strain evidence="6">KR_2_A2</strain>
    </source>
</reference>
<keyword evidence="1" id="KW-0479">Metal-binding</keyword>
<feature type="coiled-coil region" evidence="2">
    <location>
        <begin position="59"/>
        <end position="86"/>
    </location>
</feature>
<proteinExistence type="predicted"/>
<comment type="caution">
    <text evidence="6">The sequence shown here is derived from an EMBL/GenBank/DDBJ whole genome shotgun (WGS) entry which is preliminary data.</text>
</comment>
<dbReference type="AlphaFoldDB" id="A0A8S9VDV0"/>
<keyword evidence="1" id="KW-0862">Zinc</keyword>
<gene>
    <name evidence="6" type="ORF">GN958_ATG00545</name>
    <name evidence="5" type="ORF">GN958_ATG16577</name>
</gene>
<feature type="domain" description="CCHC-type" evidence="4">
    <location>
        <begin position="272"/>
        <end position="286"/>
    </location>
</feature>
<dbReference type="InterPro" id="IPR036875">
    <property type="entry name" value="Znf_CCHC_sf"/>
</dbReference>
<dbReference type="EMBL" id="JAACNO010002331">
    <property type="protein sequence ID" value="KAF4134196.1"/>
    <property type="molecule type" value="Genomic_DNA"/>
</dbReference>
<dbReference type="InterPro" id="IPR001878">
    <property type="entry name" value="Znf_CCHC"/>
</dbReference>
<dbReference type="PROSITE" id="PS50158">
    <property type="entry name" value="ZF_CCHC"/>
    <property type="match status" value="1"/>
</dbReference>
<feature type="region of interest" description="Disordered" evidence="3">
    <location>
        <begin position="230"/>
        <end position="262"/>
    </location>
</feature>
<organism evidence="6 7">
    <name type="scientific">Phytophthora infestans</name>
    <name type="common">Potato late blight agent</name>
    <name type="synonym">Botrytis infestans</name>
    <dbReference type="NCBI Taxonomy" id="4787"/>
    <lineage>
        <taxon>Eukaryota</taxon>
        <taxon>Sar</taxon>
        <taxon>Stramenopiles</taxon>
        <taxon>Oomycota</taxon>
        <taxon>Peronosporomycetes</taxon>
        <taxon>Peronosporales</taxon>
        <taxon>Peronosporaceae</taxon>
        <taxon>Phytophthora</taxon>
    </lineage>
</organism>
<feature type="non-terminal residue" evidence="6">
    <location>
        <position position="1"/>
    </location>
</feature>
<sequence>QTSYKLEPEENQEAGSRTNLSDLLENLTFDPPQQPNLELFPLSPLSLPAQPFTNTPMDTAGLLNTIAEMQKKMQSLRDQNKKLEESMSDVSMYTAPPSPRKPNIKIYTAISLMAPESIQALEQASNTSYGSMNTQYARNLWYYHKKSAEWMQKYGKQMPFKALTKILLTEYGLMNGDQTLLLLQVFCNNSCPELSPVFLSCVDTKSTGLLALLYKLRDDGRRYAARRLQNVQGQQRHQRQRSERHHRPQQAIPHLNLDAGGEGNAARGSLTCFVCGKEGHKMMHCPLAEKAKQLARGSAHVAAVTNECQGKSDDSEEGEVWMMLSPYVTYWNLHLDVLPITCAAIARYSLAYSQPVSASKLQMEQSFHLSNREAASITTFVDEKPKAILLTDAYVADGLSQNLISVKILDENGLYCLF</sequence>
<dbReference type="GO" id="GO:0008270">
    <property type="term" value="F:zinc ion binding"/>
    <property type="evidence" value="ECO:0007669"/>
    <property type="project" value="UniProtKB-KW"/>
</dbReference>
<evidence type="ECO:0000313" key="6">
    <source>
        <dbReference type="EMBL" id="KAF4150337.1"/>
    </source>
</evidence>
<feature type="compositionally biased region" description="Basic residues" evidence="3">
    <location>
        <begin position="236"/>
        <end position="248"/>
    </location>
</feature>
<dbReference type="GO" id="GO:0003676">
    <property type="term" value="F:nucleic acid binding"/>
    <property type="evidence" value="ECO:0007669"/>
    <property type="project" value="InterPro"/>
</dbReference>
<keyword evidence="2" id="KW-0175">Coiled coil</keyword>
<evidence type="ECO:0000259" key="4">
    <source>
        <dbReference type="PROSITE" id="PS50158"/>
    </source>
</evidence>
<evidence type="ECO:0000313" key="5">
    <source>
        <dbReference type="EMBL" id="KAF4134196.1"/>
    </source>
</evidence>
<dbReference type="SUPFAM" id="SSF57756">
    <property type="entry name" value="Retrovirus zinc finger-like domains"/>
    <property type="match status" value="1"/>
</dbReference>
<feature type="non-terminal residue" evidence="6">
    <location>
        <position position="418"/>
    </location>
</feature>
<dbReference type="EMBL" id="JAACNO010000087">
    <property type="protein sequence ID" value="KAF4150337.1"/>
    <property type="molecule type" value="Genomic_DNA"/>
</dbReference>
<evidence type="ECO:0000313" key="7">
    <source>
        <dbReference type="Proteomes" id="UP000704712"/>
    </source>
</evidence>
<evidence type="ECO:0000256" key="3">
    <source>
        <dbReference type="SAM" id="MobiDB-lite"/>
    </source>
</evidence>
<protein>
    <recommendedName>
        <fullName evidence="4">CCHC-type domain-containing protein</fullName>
    </recommendedName>
</protein>
<accession>A0A8S9VDV0</accession>
<evidence type="ECO:0000256" key="2">
    <source>
        <dbReference type="SAM" id="Coils"/>
    </source>
</evidence>
<keyword evidence="1" id="KW-0863">Zinc-finger</keyword>
<name>A0A8S9VDV0_PHYIN</name>
<evidence type="ECO:0000256" key="1">
    <source>
        <dbReference type="PROSITE-ProRule" id="PRU00047"/>
    </source>
</evidence>
<dbReference type="Proteomes" id="UP000704712">
    <property type="component" value="Unassembled WGS sequence"/>
</dbReference>